<dbReference type="Proteomes" id="UP000828390">
    <property type="component" value="Unassembled WGS sequence"/>
</dbReference>
<name>A0A9D4DYS9_DREPO</name>
<protein>
    <submittedName>
        <fullName evidence="1">Uncharacterized protein</fullName>
    </submittedName>
</protein>
<proteinExistence type="predicted"/>
<dbReference type="EMBL" id="JAIWYP010000009">
    <property type="protein sequence ID" value="KAH3768824.1"/>
    <property type="molecule type" value="Genomic_DNA"/>
</dbReference>
<keyword evidence="2" id="KW-1185">Reference proteome</keyword>
<dbReference type="AlphaFoldDB" id="A0A9D4DYS9"/>
<evidence type="ECO:0000313" key="2">
    <source>
        <dbReference type="Proteomes" id="UP000828390"/>
    </source>
</evidence>
<comment type="caution">
    <text evidence="1">The sequence shown here is derived from an EMBL/GenBank/DDBJ whole genome shotgun (WGS) entry which is preliminary data.</text>
</comment>
<evidence type="ECO:0000313" key="1">
    <source>
        <dbReference type="EMBL" id="KAH3768824.1"/>
    </source>
</evidence>
<sequence length="77" mass="8965">MLNRKKDAVDMHLRDQQSGLRKERLCANQFGTLSWNNPLSRTHPLSHLFESDRQLHSAVSLETIEAIRRAGKDHKHH</sequence>
<organism evidence="1 2">
    <name type="scientific">Dreissena polymorpha</name>
    <name type="common">Zebra mussel</name>
    <name type="synonym">Mytilus polymorpha</name>
    <dbReference type="NCBI Taxonomy" id="45954"/>
    <lineage>
        <taxon>Eukaryota</taxon>
        <taxon>Metazoa</taxon>
        <taxon>Spiralia</taxon>
        <taxon>Lophotrochozoa</taxon>
        <taxon>Mollusca</taxon>
        <taxon>Bivalvia</taxon>
        <taxon>Autobranchia</taxon>
        <taxon>Heteroconchia</taxon>
        <taxon>Euheterodonta</taxon>
        <taxon>Imparidentia</taxon>
        <taxon>Neoheterodontei</taxon>
        <taxon>Myida</taxon>
        <taxon>Dreissenoidea</taxon>
        <taxon>Dreissenidae</taxon>
        <taxon>Dreissena</taxon>
    </lineage>
</organism>
<reference evidence="1" key="2">
    <citation type="submission" date="2020-11" db="EMBL/GenBank/DDBJ databases">
        <authorList>
            <person name="McCartney M.A."/>
            <person name="Auch B."/>
            <person name="Kono T."/>
            <person name="Mallez S."/>
            <person name="Becker A."/>
            <person name="Gohl D.M."/>
            <person name="Silverstein K.A.T."/>
            <person name="Koren S."/>
            <person name="Bechman K.B."/>
            <person name="Herman A."/>
            <person name="Abrahante J.E."/>
            <person name="Garbe J."/>
        </authorList>
    </citation>
    <scope>NUCLEOTIDE SEQUENCE</scope>
    <source>
        <strain evidence="1">Duluth1</strain>
        <tissue evidence="1">Whole animal</tissue>
    </source>
</reference>
<reference evidence="1" key="1">
    <citation type="journal article" date="2019" name="bioRxiv">
        <title>The Genome of the Zebra Mussel, Dreissena polymorpha: A Resource for Invasive Species Research.</title>
        <authorList>
            <person name="McCartney M.A."/>
            <person name="Auch B."/>
            <person name="Kono T."/>
            <person name="Mallez S."/>
            <person name="Zhang Y."/>
            <person name="Obille A."/>
            <person name="Becker A."/>
            <person name="Abrahante J.E."/>
            <person name="Garbe J."/>
            <person name="Badalamenti J.P."/>
            <person name="Herman A."/>
            <person name="Mangelson H."/>
            <person name="Liachko I."/>
            <person name="Sullivan S."/>
            <person name="Sone E.D."/>
            <person name="Koren S."/>
            <person name="Silverstein K.A.T."/>
            <person name="Beckman K.B."/>
            <person name="Gohl D.M."/>
        </authorList>
    </citation>
    <scope>NUCLEOTIDE SEQUENCE</scope>
    <source>
        <strain evidence="1">Duluth1</strain>
        <tissue evidence="1">Whole animal</tissue>
    </source>
</reference>
<gene>
    <name evidence="1" type="ORF">DPMN_170040</name>
</gene>
<accession>A0A9D4DYS9</accession>